<proteinExistence type="predicted"/>
<dbReference type="EMBL" id="AYYD01001196">
    <property type="protein sequence ID" value="ETK08317.1"/>
    <property type="molecule type" value="Genomic_DNA"/>
</dbReference>
<name>W2CPG0_9BACT</name>
<dbReference type="AlphaFoldDB" id="W2CPG0"/>
<dbReference type="Proteomes" id="UP000018874">
    <property type="component" value="Unassembled WGS sequence"/>
</dbReference>
<dbReference type="InterPro" id="IPR055259">
    <property type="entry name" value="YkvP/CgeB_Glyco_trans-like"/>
</dbReference>
<protein>
    <recommendedName>
        <fullName evidence="1">Spore protein YkvP/CgeB glycosyl transferase-like domain-containing protein</fullName>
    </recommendedName>
</protein>
<evidence type="ECO:0000313" key="3">
    <source>
        <dbReference type="Proteomes" id="UP000018874"/>
    </source>
</evidence>
<dbReference type="SUPFAM" id="SSF53756">
    <property type="entry name" value="UDP-Glycosyltransferase/glycogen phosphorylase"/>
    <property type="match status" value="1"/>
</dbReference>
<evidence type="ECO:0000259" key="1">
    <source>
        <dbReference type="Pfam" id="PF13524"/>
    </source>
</evidence>
<dbReference type="PATRIC" id="fig|1411021.3.peg.1758"/>
<feature type="domain" description="Spore protein YkvP/CgeB glycosyl transferase-like" evidence="1">
    <location>
        <begin position="260"/>
        <end position="393"/>
    </location>
</feature>
<sequence length="410" mass="47622">MLRYIKIASFYKQAIDAYYRTFPDMETENYETQYRHFMDQCYSWGDVYERELTDIGIDAFLLPTNVDPLIRQWALENNIEGTLQDIVLLQLKEFTPDIIYIDDTSFFAPYRIGDLRKEIPRLKLIIGGCCSPYNTYTLQVYRQCDFVICCCKQLSEELRKMDIRTYVVMHGFDSSILSKINDNPNRDIDVLFTGSIMSGRGFHRGRSELINAILRSGINIHVYGNITADKFLTTTLKQIAYFFLLCIKKINTFSLPESISRRIGGKAFPQYLRIPYLIRKNAKPPVFGLEMLGLLKRSKICLNAHGDIAVDGAANMRLFEATGMGCCLVTDWKIDMCKLFDDGAEVITYQDAEDCINKLKWLLDHPDRIRDIAEAGQRRCLRDYTILERSREIYEILKKELIQRFPEASF</sequence>
<reference evidence="2 3" key="1">
    <citation type="submission" date="2013-11" db="EMBL/GenBank/DDBJ databases">
        <title>Single cell genomics of uncultured Tannerella BU063 (oral taxon 286).</title>
        <authorList>
            <person name="Beall C.J."/>
            <person name="Campbell A.G."/>
            <person name="Griffen A.L."/>
            <person name="Podar M."/>
            <person name="Leys E.J."/>
        </authorList>
    </citation>
    <scope>NUCLEOTIDE SEQUENCE [LARGE SCALE GENOMIC DNA]</scope>
    <source>
        <strain evidence="2">Cell 6/7/9</strain>
    </source>
</reference>
<accession>W2CPG0</accession>
<keyword evidence="3" id="KW-1185">Reference proteome</keyword>
<dbReference type="Pfam" id="PF13524">
    <property type="entry name" value="Glyco_trans_1_2"/>
    <property type="match status" value="1"/>
</dbReference>
<organism evidence="2 3">
    <name type="scientific">Tannerella sp. oral taxon BU063 isolate Cell 6/7/9</name>
    <dbReference type="NCBI Taxonomy" id="1411021"/>
    <lineage>
        <taxon>Bacteria</taxon>
        <taxon>Pseudomonadati</taxon>
        <taxon>Bacteroidota</taxon>
        <taxon>Bacteroidia</taxon>
        <taxon>Bacteroidales</taxon>
        <taxon>Tannerellaceae</taxon>
        <taxon>Tannerella</taxon>
    </lineage>
</organism>
<gene>
    <name evidence="2" type="ORF">T231_13430</name>
</gene>
<evidence type="ECO:0000313" key="2">
    <source>
        <dbReference type="EMBL" id="ETK08317.1"/>
    </source>
</evidence>
<comment type="caution">
    <text evidence="2">The sequence shown here is derived from an EMBL/GenBank/DDBJ whole genome shotgun (WGS) entry which is preliminary data.</text>
</comment>